<organism evidence="5 6">
    <name type="scientific">Peteryoungia aggregata LMG 23059</name>
    <dbReference type="NCBI Taxonomy" id="1368425"/>
    <lineage>
        <taxon>Bacteria</taxon>
        <taxon>Pseudomonadati</taxon>
        <taxon>Pseudomonadota</taxon>
        <taxon>Alphaproteobacteria</taxon>
        <taxon>Hyphomicrobiales</taxon>
        <taxon>Rhizobiaceae</taxon>
        <taxon>Peteryoungia</taxon>
    </lineage>
</organism>
<dbReference type="PANTHER" id="PTHR44688:SF16">
    <property type="entry name" value="DNA-BINDING TRANSCRIPTIONAL ACTIVATOR DEVR_DOSR"/>
    <property type="match status" value="1"/>
</dbReference>
<evidence type="ECO:0000256" key="1">
    <source>
        <dbReference type="ARBA" id="ARBA00023015"/>
    </source>
</evidence>
<feature type="domain" description="HTH luxR-type" evidence="4">
    <location>
        <begin position="178"/>
        <end position="243"/>
    </location>
</feature>
<dbReference type="InterPro" id="IPR016032">
    <property type="entry name" value="Sig_transdc_resp-reg_C-effctor"/>
</dbReference>
<dbReference type="Pfam" id="PF03472">
    <property type="entry name" value="Autoind_bind"/>
    <property type="match status" value="1"/>
</dbReference>
<name>A0ABU0G6S7_9HYPH</name>
<dbReference type="InterPro" id="IPR036693">
    <property type="entry name" value="TF_LuxR_autoind-bd_dom_sf"/>
</dbReference>
<evidence type="ECO:0000313" key="6">
    <source>
        <dbReference type="Proteomes" id="UP001238496"/>
    </source>
</evidence>
<dbReference type="SUPFAM" id="SSF75516">
    <property type="entry name" value="Pheromone-binding domain of LuxR-like quorum-sensing transcription factors"/>
    <property type="match status" value="1"/>
</dbReference>
<dbReference type="SMART" id="SM00421">
    <property type="entry name" value="HTH_LUXR"/>
    <property type="match status" value="1"/>
</dbReference>
<evidence type="ECO:0000256" key="3">
    <source>
        <dbReference type="ARBA" id="ARBA00023163"/>
    </source>
</evidence>
<dbReference type="PROSITE" id="PS50043">
    <property type="entry name" value="HTH_LUXR_2"/>
    <property type="match status" value="1"/>
</dbReference>
<keyword evidence="1" id="KW-0805">Transcription regulation</keyword>
<dbReference type="InterPro" id="IPR005143">
    <property type="entry name" value="TF_LuxR_autoind-bd_dom"/>
</dbReference>
<gene>
    <name evidence="5" type="ORF">J2045_002079</name>
</gene>
<evidence type="ECO:0000256" key="2">
    <source>
        <dbReference type="ARBA" id="ARBA00023125"/>
    </source>
</evidence>
<dbReference type="EMBL" id="JAUSUW010000005">
    <property type="protein sequence ID" value="MDQ0421052.1"/>
    <property type="molecule type" value="Genomic_DNA"/>
</dbReference>
<dbReference type="Gene3D" id="3.30.450.80">
    <property type="entry name" value="Transcription factor LuxR-like, autoinducer-binding domain"/>
    <property type="match status" value="1"/>
</dbReference>
<dbReference type="SUPFAM" id="SSF46894">
    <property type="entry name" value="C-terminal effector domain of the bipartite response regulators"/>
    <property type="match status" value="1"/>
</dbReference>
<evidence type="ECO:0000313" key="5">
    <source>
        <dbReference type="EMBL" id="MDQ0421052.1"/>
    </source>
</evidence>
<keyword evidence="3" id="KW-0804">Transcription</keyword>
<reference evidence="5 6" key="1">
    <citation type="submission" date="2023-07" db="EMBL/GenBank/DDBJ databases">
        <title>Genomic Encyclopedia of Type Strains, Phase IV (KMG-IV): sequencing the most valuable type-strain genomes for metagenomic binning, comparative biology and taxonomic classification.</title>
        <authorList>
            <person name="Goeker M."/>
        </authorList>
    </citation>
    <scope>NUCLEOTIDE SEQUENCE [LARGE SCALE GENOMIC DNA]</scope>
    <source>
        <strain evidence="5 6">DSM 1111</strain>
    </source>
</reference>
<accession>A0ABU0G6S7</accession>
<dbReference type="InterPro" id="IPR000792">
    <property type="entry name" value="Tscrpt_reg_LuxR_C"/>
</dbReference>
<dbReference type="RefSeq" id="WP_166599451.1">
    <property type="nucleotide sequence ID" value="NZ_JAUSUW010000005.1"/>
</dbReference>
<dbReference type="PANTHER" id="PTHR44688">
    <property type="entry name" value="DNA-BINDING TRANSCRIPTIONAL ACTIVATOR DEVR_DOSR"/>
    <property type="match status" value="1"/>
</dbReference>
<dbReference type="CDD" id="cd06170">
    <property type="entry name" value="LuxR_C_like"/>
    <property type="match status" value="1"/>
</dbReference>
<dbReference type="PROSITE" id="PS00622">
    <property type="entry name" value="HTH_LUXR_1"/>
    <property type="match status" value="1"/>
</dbReference>
<protein>
    <submittedName>
        <fullName evidence="5">LuxR family quorum sensing-dependent transcriptional regulator</fullName>
    </submittedName>
</protein>
<keyword evidence="2" id="KW-0238">DNA-binding</keyword>
<sequence>MSDRRATANAMFDFITESSHARDNEEVLASLGKAAMVFGMDCYAISGIPLPNERIDPYFMLNAWPEGWFERYVRENYVHVDPVIHRTKMSDEAFVWSEALSGKPLSRAAKRVMNEATEFGMMDGYSVPLHSVGGFQAIVTFGARKVDLSDEQRGALHIISIYAHNRLRTFLAEATDRRAAAAVKVSPREREVILWCSAGKTNWEIGQILGISEKTVQHEIASASRKLNSVNRAQLIAESIRLGIIR</sequence>
<dbReference type="PRINTS" id="PR00038">
    <property type="entry name" value="HTHLUXR"/>
</dbReference>
<dbReference type="Gene3D" id="1.10.10.10">
    <property type="entry name" value="Winged helix-like DNA-binding domain superfamily/Winged helix DNA-binding domain"/>
    <property type="match status" value="1"/>
</dbReference>
<keyword evidence="6" id="KW-1185">Reference proteome</keyword>
<comment type="caution">
    <text evidence="5">The sequence shown here is derived from an EMBL/GenBank/DDBJ whole genome shotgun (WGS) entry which is preliminary data.</text>
</comment>
<dbReference type="Proteomes" id="UP001238496">
    <property type="component" value="Unassembled WGS sequence"/>
</dbReference>
<dbReference type="InterPro" id="IPR036388">
    <property type="entry name" value="WH-like_DNA-bd_sf"/>
</dbReference>
<dbReference type="Pfam" id="PF00196">
    <property type="entry name" value="GerE"/>
    <property type="match status" value="1"/>
</dbReference>
<proteinExistence type="predicted"/>
<evidence type="ECO:0000259" key="4">
    <source>
        <dbReference type="PROSITE" id="PS50043"/>
    </source>
</evidence>